<sequence length="647" mass="70213">MVIRDYMDKVAESKFTEALQGKYRHFEGNWRLLVTVYAALVGLYHIYTAYAGPPFAQMFRTLNLTMIFPLIFMLYPASRRSVPHRPQLWDLVCILLTFVVGLNVLLNYGAIASRAGAPIMSDIVLGGVLVFLVIEAARRTVGWPIIVVAVTFLIYAYFGQSMPGILIHRGYDFSRIFPYLYLTDAGIFGLPMGVYARFIILFIIFGSFLDKCGAGVFFKDLSLALTGKYVGGPAKASVVFSAMIGSITGSSTANVVTTGTFTIPLMKKLGYDPAFAGGVEADASTGGQILPPVMGAAAFVMAEMIGVPYRDVMVAAAFPAFMYFATTFFMIHYRAKKDGLVGLPKSELPNMFETLKGGFYYFLPLFLLVYMLFVGRSPASSVFYAIILTVLLSWIKKETRMYPKDIFETVSDGVIKALEVGAACAIAGIIIGMVTMTGLGLKFSGIIEQLAGGQLWMALPLTMIASLLLGMGVPTTAKYIILATLVAPALVNLGAPLMAAHLFILYFGTDADITPPVGLAAYAAAGLAGADPLRTGWEAMKMGITAYIIPFLIIYYPAIILDAPLSEMLIVFPTVFIACGLMGAAMQGYFIRVMPWWHRAVLAVGCVLLMSPTIMLDIIGAALIALIMILEYIAKRRDDMSEGISVS</sequence>
<evidence type="ECO:0000313" key="2">
    <source>
        <dbReference type="EMBL" id="EEG78678.1"/>
    </source>
</evidence>
<dbReference type="InterPro" id="IPR011853">
    <property type="entry name" value="TRAP_DctM-Dct_fused"/>
</dbReference>
<dbReference type="eggNOG" id="COG4666">
    <property type="taxonomic scope" value="Bacteria"/>
</dbReference>
<dbReference type="Proteomes" id="UP000006443">
    <property type="component" value="Unassembled WGS sequence"/>
</dbReference>
<dbReference type="OrthoDB" id="9759894at2"/>
<name>C0GDF7_DETAL</name>
<gene>
    <name evidence="2" type="ORF">DealDRAFT_0608</name>
</gene>
<dbReference type="AlphaFoldDB" id="C0GDF7"/>
<dbReference type="Pfam" id="PF06808">
    <property type="entry name" value="DctM"/>
    <property type="match status" value="1"/>
</dbReference>
<accession>C0GDF7</accession>
<keyword evidence="3" id="KW-1185">Reference proteome</keyword>
<organism evidence="2 3">
    <name type="scientific">Dethiobacter alkaliphilus AHT 1</name>
    <dbReference type="NCBI Taxonomy" id="555088"/>
    <lineage>
        <taxon>Bacteria</taxon>
        <taxon>Bacillati</taxon>
        <taxon>Bacillota</taxon>
        <taxon>Dethiobacteria</taxon>
        <taxon>Dethiobacterales</taxon>
        <taxon>Dethiobacteraceae</taxon>
        <taxon>Dethiobacter</taxon>
    </lineage>
</organism>
<proteinExistence type="predicted"/>
<dbReference type="EMBL" id="ACJM01000002">
    <property type="protein sequence ID" value="EEG78678.1"/>
    <property type="molecule type" value="Genomic_DNA"/>
</dbReference>
<protein>
    <submittedName>
        <fullName evidence="2">TRAP transporter, 4TM/12TM fusion protein</fullName>
    </submittedName>
</protein>
<dbReference type="RefSeq" id="WP_008514744.1">
    <property type="nucleotide sequence ID" value="NZ_ACJM01000002.1"/>
</dbReference>
<comment type="caution">
    <text evidence="2">The sequence shown here is derived from an EMBL/GenBank/DDBJ whole genome shotgun (WGS) entry which is preliminary data.</text>
</comment>
<evidence type="ECO:0000313" key="3">
    <source>
        <dbReference type="Proteomes" id="UP000006443"/>
    </source>
</evidence>
<dbReference type="NCBIfam" id="TIGR02123">
    <property type="entry name" value="TRAP_fused"/>
    <property type="match status" value="1"/>
</dbReference>
<dbReference type="PANTHER" id="PTHR43849:SF2">
    <property type="entry name" value="BLL3936 PROTEIN"/>
    <property type="match status" value="1"/>
</dbReference>
<dbReference type="InterPro" id="IPR010656">
    <property type="entry name" value="DctM"/>
</dbReference>
<dbReference type="PANTHER" id="PTHR43849">
    <property type="entry name" value="BLL3936 PROTEIN"/>
    <property type="match status" value="1"/>
</dbReference>
<evidence type="ECO:0000259" key="1">
    <source>
        <dbReference type="Pfam" id="PF06808"/>
    </source>
</evidence>
<dbReference type="STRING" id="555088.DealDRAFT_0608"/>
<reference evidence="2 3" key="1">
    <citation type="submission" date="2009-02" db="EMBL/GenBank/DDBJ databases">
        <title>Sequencing of the draft genome and assembly of Dethiobacter alkaliphilus AHT 1.</title>
        <authorList>
            <consortium name="US DOE Joint Genome Institute (JGI-PGF)"/>
            <person name="Lucas S."/>
            <person name="Copeland A."/>
            <person name="Lapidus A."/>
            <person name="Glavina del Rio T."/>
            <person name="Dalin E."/>
            <person name="Tice H."/>
            <person name="Bruce D."/>
            <person name="Goodwin L."/>
            <person name="Pitluck S."/>
            <person name="Larimer F."/>
            <person name="Land M.L."/>
            <person name="Hauser L."/>
            <person name="Muyzer G."/>
        </authorList>
    </citation>
    <scope>NUCLEOTIDE SEQUENCE [LARGE SCALE GENOMIC DNA]</scope>
    <source>
        <strain evidence="2 3">AHT 1</strain>
    </source>
</reference>
<feature type="domain" description="TRAP C4-dicarboxylate transport system permease DctM subunit" evidence="1">
    <location>
        <begin position="129"/>
        <end position="561"/>
    </location>
</feature>